<evidence type="ECO:0000313" key="2">
    <source>
        <dbReference type="EMBL" id="HFC92085.1"/>
    </source>
</evidence>
<gene>
    <name evidence="2" type="ORF">ENJ51_04660</name>
</gene>
<keyword evidence="1" id="KW-0472">Membrane</keyword>
<reference evidence="2" key="1">
    <citation type="journal article" date="2020" name="mSystems">
        <title>Genome- and Community-Level Interaction Insights into Carbon Utilization and Element Cycling Functions of Hydrothermarchaeota in Hydrothermal Sediment.</title>
        <authorList>
            <person name="Zhou Z."/>
            <person name="Liu Y."/>
            <person name="Xu W."/>
            <person name="Pan J."/>
            <person name="Luo Z.H."/>
            <person name="Li M."/>
        </authorList>
    </citation>
    <scope>NUCLEOTIDE SEQUENCE [LARGE SCALE GENOMIC DNA]</scope>
    <source>
        <strain evidence="2">HyVt-493</strain>
    </source>
</reference>
<proteinExistence type="predicted"/>
<accession>A0A7V2SZ09</accession>
<name>A0A7V2SZ09_LEUMU</name>
<keyword evidence="1" id="KW-1133">Transmembrane helix</keyword>
<organism evidence="2">
    <name type="scientific">Leucothrix mucor</name>
    <dbReference type="NCBI Taxonomy" id="45248"/>
    <lineage>
        <taxon>Bacteria</taxon>
        <taxon>Pseudomonadati</taxon>
        <taxon>Pseudomonadota</taxon>
        <taxon>Gammaproteobacteria</taxon>
        <taxon>Thiotrichales</taxon>
        <taxon>Thiotrichaceae</taxon>
        <taxon>Leucothrix</taxon>
    </lineage>
</organism>
<dbReference type="InterPro" id="IPR012667">
    <property type="entry name" value="CbtB_put"/>
</dbReference>
<evidence type="ECO:0000256" key="1">
    <source>
        <dbReference type="SAM" id="Phobius"/>
    </source>
</evidence>
<comment type="caution">
    <text evidence="2">The sequence shown here is derived from an EMBL/GenBank/DDBJ whole genome shotgun (WGS) entry which is preliminary data.</text>
</comment>
<dbReference type="AlphaFoldDB" id="A0A7V2SZ09"/>
<sequence>MNTSTQLAEKTTVSISATLQIIASSLIAIIVLYGVGFNEMDIAHNSAHDARHAAVFPCH</sequence>
<keyword evidence="1" id="KW-0812">Transmembrane</keyword>
<protein>
    <submittedName>
        <fullName evidence="2">CbtB-domain containing protein</fullName>
    </submittedName>
</protein>
<dbReference type="EMBL" id="DRMS01000183">
    <property type="protein sequence ID" value="HFC92085.1"/>
    <property type="molecule type" value="Genomic_DNA"/>
</dbReference>
<feature type="transmembrane region" description="Helical" evidence="1">
    <location>
        <begin position="12"/>
        <end position="35"/>
    </location>
</feature>
<dbReference type="Pfam" id="PF09489">
    <property type="entry name" value="CbtB"/>
    <property type="match status" value="1"/>
</dbReference>
<dbReference type="Proteomes" id="UP000885750">
    <property type="component" value="Unassembled WGS sequence"/>
</dbReference>